<organism evidence="2 3">
    <name type="scientific">Butyricimonas faecihominis</name>
    <dbReference type="NCBI Taxonomy" id="1472416"/>
    <lineage>
        <taxon>Bacteria</taxon>
        <taxon>Pseudomonadati</taxon>
        <taxon>Bacteroidota</taxon>
        <taxon>Bacteroidia</taxon>
        <taxon>Bacteroidales</taxon>
        <taxon>Odoribacteraceae</taxon>
        <taxon>Butyricimonas</taxon>
    </lineage>
</organism>
<dbReference type="AlphaFoldDB" id="A0A7W6HTA1"/>
<evidence type="ECO:0000313" key="3">
    <source>
        <dbReference type="Proteomes" id="UP000546007"/>
    </source>
</evidence>
<protein>
    <submittedName>
        <fullName evidence="2">Uncharacterized protein</fullName>
    </submittedName>
</protein>
<proteinExistence type="predicted"/>
<reference evidence="2 3" key="1">
    <citation type="submission" date="2020-08" db="EMBL/GenBank/DDBJ databases">
        <title>Genomic Encyclopedia of Type Strains, Phase IV (KMG-IV): sequencing the most valuable type-strain genomes for metagenomic binning, comparative biology and taxonomic classification.</title>
        <authorList>
            <person name="Goeker M."/>
        </authorList>
    </citation>
    <scope>NUCLEOTIDE SEQUENCE [LARGE SCALE GENOMIC DNA]</scope>
    <source>
        <strain evidence="2 3">DSM 105721</strain>
    </source>
</reference>
<evidence type="ECO:0000256" key="1">
    <source>
        <dbReference type="SAM" id="Phobius"/>
    </source>
</evidence>
<name>A0A7W6HTA1_9BACT</name>
<gene>
    <name evidence="2" type="ORF">GGR14_000076</name>
</gene>
<keyword evidence="1" id="KW-0812">Transmembrane</keyword>
<dbReference type="EMBL" id="JACIES010000001">
    <property type="protein sequence ID" value="MBB4024315.1"/>
    <property type="molecule type" value="Genomic_DNA"/>
</dbReference>
<keyword evidence="1" id="KW-0472">Membrane</keyword>
<comment type="caution">
    <text evidence="2">The sequence shown here is derived from an EMBL/GenBank/DDBJ whole genome shotgun (WGS) entry which is preliminary data.</text>
</comment>
<keyword evidence="3" id="KW-1185">Reference proteome</keyword>
<dbReference type="Proteomes" id="UP000546007">
    <property type="component" value="Unassembled WGS sequence"/>
</dbReference>
<accession>A0A7W6HTA1</accession>
<keyword evidence="1" id="KW-1133">Transmembrane helix</keyword>
<sequence length="33" mass="3757">MNERLVFVILLGVISVLWLSLDIGGGKPEKRRF</sequence>
<feature type="transmembrane region" description="Helical" evidence="1">
    <location>
        <begin position="6"/>
        <end position="24"/>
    </location>
</feature>
<evidence type="ECO:0000313" key="2">
    <source>
        <dbReference type="EMBL" id="MBB4024315.1"/>
    </source>
</evidence>